<evidence type="ECO:0000313" key="5">
    <source>
        <dbReference type="Proteomes" id="UP000625283"/>
    </source>
</evidence>
<keyword evidence="5" id="KW-1185">Reference proteome</keyword>
<protein>
    <submittedName>
        <fullName evidence="4">FecR domain-containing protein</fullName>
    </submittedName>
</protein>
<reference evidence="4 5" key="1">
    <citation type="submission" date="2021-01" db="EMBL/GenBank/DDBJ databases">
        <title>C459-1 draft genome sequence.</title>
        <authorList>
            <person name="Zhang X.-F."/>
        </authorList>
    </citation>
    <scope>NUCLEOTIDE SEQUENCE [LARGE SCALE GENOMIC DNA]</scope>
    <source>
        <strain evidence="5">C459-1</strain>
    </source>
</reference>
<dbReference type="PANTHER" id="PTHR30273">
    <property type="entry name" value="PERIPLASMIC SIGNAL SENSOR AND SIGMA FACTOR ACTIVATOR FECR-RELATED"/>
    <property type="match status" value="1"/>
</dbReference>
<dbReference type="RefSeq" id="WP_202101020.1">
    <property type="nucleotide sequence ID" value="NZ_JAERTY010000001.1"/>
</dbReference>
<evidence type="ECO:0000256" key="1">
    <source>
        <dbReference type="SAM" id="Phobius"/>
    </source>
</evidence>
<dbReference type="InterPro" id="IPR032508">
    <property type="entry name" value="FecR_C"/>
</dbReference>
<dbReference type="EMBL" id="JAERTY010000001">
    <property type="protein sequence ID" value="MBL1407199.1"/>
    <property type="molecule type" value="Genomic_DNA"/>
</dbReference>
<sequence>MTNQEIEQLVDKYIDGVATESERKRLLEWYRLNLQEDTVWFSDSSNERQEVKNRMKAKIQAAVANSATSLRSTKNSSIKRNAWIAAAVAVFVSISLWIGLKKNESVDQGQSLYVSHQASADTTENRYINLPDSSVVILRYGASLEMISDFAGNTREVRLVGEGYFDIKRDESKPFIVYAGDIKTVVLGTAFTIKSFNDGKQVQVTVQRGKVRVEQEKKILSELIADQQLGIDIDAATTTQQAVHADEELVWTASDLDFEEMPFGELAGRLSRRYGVAITFKNDALSGCPVTGMFKGTEKIDDVLSTLCAVRNARFNKLADGSFVIDGKGCN</sequence>
<dbReference type="PIRSF" id="PIRSF018266">
    <property type="entry name" value="FecR"/>
    <property type="match status" value="1"/>
</dbReference>
<evidence type="ECO:0000259" key="3">
    <source>
        <dbReference type="Pfam" id="PF16344"/>
    </source>
</evidence>
<dbReference type="Gene3D" id="3.55.50.30">
    <property type="match status" value="1"/>
</dbReference>
<evidence type="ECO:0000259" key="2">
    <source>
        <dbReference type="Pfam" id="PF04773"/>
    </source>
</evidence>
<dbReference type="Pfam" id="PF04773">
    <property type="entry name" value="FecR"/>
    <property type="match status" value="1"/>
</dbReference>
<name>A0ABS1QYW4_9SPHI</name>
<dbReference type="InterPro" id="IPR006860">
    <property type="entry name" value="FecR"/>
</dbReference>
<organism evidence="4 5">
    <name type="scientific">Sphingobacterium faecale</name>
    <dbReference type="NCBI Taxonomy" id="2803775"/>
    <lineage>
        <taxon>Bacteria</taxon>
        <taxon>Pseudomonadati</taxon>
        <taxon>Bacteroidota</taxon>
        <taxon>Sphingobacteriia</taxon>
        <taxon>Sphingobacteriales</taxon>
        <taxon>Sphingobacteriaceae</taxon>
        <taxon>Sphingobacterium</taxon>
    </lineage>
</organism>
<accession>A0ABS1QYW4</accession>
<feature type="domain" description="Protein FecR C-terminal" evidence="3">
    <location>
        <begin position="256"/>
        <end position="316"/>
    </location>
</feature>
<dbReference type="Gene3D" id="2.60.120.1440">
    <property type="match status" value="1"/>
</dbReference>
<dbReference type="Proteomes" id="UP000625283">
    <property type="component" value="Unassembled WGS sequence"/>
</dbReference>
<dbReference type="InterPro" id="IPR012373">
    <property type="entry name" value="Ferrdict_sens_TM"/>
</dbReference>
<keyword evidence="1" id="KW-0472">Membrane</keyword>
<gene>
    <name evidence="4" type="ORF">JKG61_00395</name>
</gene>
<keyword evidence="1" id="KW-0812">Transmembrane</keyword>
<dbReference type="PANTHER" id="PTHR30273:SF2">
    <property type="entry name" value="PROTEIN FECR"/>
    <property type="match status" value="1"/>
</dbReference>
<keyword evidence="1" id="KW-1133">Transmembrane helix</keyword>
<dbReference type="Pfam" id="PF16344">
    <property type="entry name" value="FecR_C"/>
    <property type="match status" value="1"/>
</dbReference>
<feature type="transmembrane region" description="Helical" evidence="1">
    <location>
        <begin position="81"/>
        <end position="100"/>
    </location>
</feature>
<proteinExistence type="predicted"/>
<feature type="domain" description="FecR protein" evidence="2">
    <location>
        <begin position="120"/>
        <end position="212"/>
    </location>
</feature>
<evidence type="ECO:0000313" key="4">
    <source>
        <dbReference type="EMBL" id="MBL1407199.1"/>
    </source>
</evidence>
<comment type="caution">
    <text evidence="4">The sequence shown here is derived from an EMBL/GenBank/DDBJ whole genome shotgun (WGS) entry which is preliminary data.</text>
</comment>